<evidence type="ECO:0000256" key="3">
    <source>
        <dbReference type="PROSITE-ProRule" id="PRU00176"/>
    </source>
</evidence>
<feature type="compositionally biased region" description="Low complexity" evidence="4">
    <location>
        <begin position="156"/>
        <end position="204"/>
    </location>
</feature>
<dbReference type="Pfam" id="PF00076">
    <property type="entry name" value="RRM_1"/>
    <property type="match status" value="1"/>
</dbReference>
<accession>A0ABN7RRZ8</accession>
<evidence type="ECO:0000256" key="1">
    <source>
        <dbReference type="ARBA" id="ARBA00022737"/>
    </source>
</evidence>
<gene>
    <name evidence="6" type="ORF">OKIOD_LOCUS2095</name>
</gene>
<dbReference type="PANTHER" id="PTHR13976">
    <property type="entry name" value="HETEROGENEOUS NUCLEAR RIBONUCLEOPROTEIN-RELATED"/>
    <property type="match status" value="1"/>
</dbReference>
<dbReference type="CDD" id="cd12254">
    <property type="entry name" value="RRM_hnRNPH_ESRPs_RBM12_like"/>
    <property type="match status" value="1"/>
</dbReference>
<sequence length="391" mass="41841">MEGGSEIKAEVNTGEGAQQTKAQETPDAEENENPLSGFFAPRTEAEPVQEPVPSNGGPTTPDDALPQPPMPPGSAGWQSAPPEMNQGTGFGAPENQMYQEQNQGTPENPPGNDFSQGPPVMGFGGPPEMNEQPPMNQGMMGFGQMAGMNFSGGFMGQNQQFGGMQQHQQNQQFQQAPQGQYQDQHHQQQNYYGQNPNQQGGYDQEPPSKAPRLDPGMQNEQSGKPEAGKYDVRGLDDNCVFDKIIKMSGLPYRITRGEIRDFFKPLDLTDVRIEIGKDGRTTGNAFAAFFTDDDLYSAMQKNKQMLGTRYVELYNKSPGARGGGRGGFRGGGFRGGGGHRGGGGFHRGGGFGGRGGHDGGGGFHRGGGFRGGPPRGGGGHRGHRGGYRGRW</sequence>
<dbReference type="PROSITE" id="PS50102">
    <property type="entry name" value="RRM"/>
    <property type="match status" value="1"/>
</dbReference>
<evidence type="ECO:0000313" key="6">
    <source>
        <dbReference type="EMBL" id="CAG5084068.1"/>
    </source>
</evidence>
<feature type="compositionally biased region" description="Low complexity" evidence="4">
    <location>
        <begin position="135"/>
        <end position="149"/>
    </location>
</feature>
<dbReference type="Gene3D" id="3.30.70.330">
    <property type="match status" value="1"/>
</dbReference>
<dbReference type="InterPro" id="IPR000504">
    <property type="entry name" value="RRM_dom"/>
</dbReference>
<feature type="domain" description="RRM" evidence="5">
    <location>
        <begin position="243"/>
        <end position="318"/>
    </location>
</feature>
<keyword evidence="7" id="KW-1185">Reference proteome</keyword>
<reference evidence="6 7" key="1">
    <citation type="submission" date="2021-04" db="EMBL/GenBank/DDBJ databases">
        <authorList>
            <person name="Bliznina A."/>
        </authorList>
    </citation>
    <scope>NUCLEOTIDE SEQUENCE [LARGE SCALE GENOMIC DNA]</scope>
</reference>
<keyword evidence="1" id="KW-0677">Repeat</keyword>
<evidence type="ECO:0000256" key="2">
    <source>
        <dbReference type="ARBA" id="ARBA00022884"/>
    </source>
</evidence>
<dbReference type="InterPro" id="IPR035979">
    <property type="entry name" value="RBD_domain_sf"/>
</dbReference>
<dbReference type="SUPFAM" id="SSF54928">
    <property type="entry name" value="RNA-binding domain, RBD"/>
    <property type="match status" value="1"/>
</dbReference>
<feature type="compositionally biased region" description="Gly residues" evidence="4">
    <location>
        <begin position="322"/>
        <end position="377"/>
    </location>
</feature>
<proteinExistence type="predicted"/>
<feature type="compositionally biased region" description="Polar residues" evidence="4">
    <location>
        <begin position="96"/>
        <end position="106"/>
    </location>
</feature>
<dbReference type="SMART" id="SM00360">
    <property type="entry name" value="RRM"/>
    <property type="match status" value="1"/>
</dbReference>
<evidence type="ECO:0000313" key="7">
    <source>
        <dbReference type="Proteomes" id="UP001158576"/>
    </source>
</evidence>
<dbReference type="InterPro" id="IPR050666">
    <property type="entry name" value="ESRP"/>
</dbReference>
<feature type="compositionally biased region" description="Basic residues" evidence="4">
    <location>
        <begin position="378"/>
        <end position="391"/>
    </location>
</feature>
<keyword evidence="2 3" id="KW-0694">RNA-binding</keyword>
<evidence type="ECO:0000256" key="4">
    <source>
        <dbReference type="SAM" id="MobiDB-lite"/>
    </source>
</evidence>
<name>A0ABN7RRZ8_OIKDI</name>
<protein>
    <submittedName>
        <fullName evidence="6">Oidioi.mRNA.OKI2018_I69.PAR.g10537.t1.cds</fullName>
    </submittedName>
</protein>
<feature type="region of interest" description="Disordered" evidence="4">
    <location>
        <begin position="1"/>
        <end position="232"/>
    </location>
</feature>
<dbReference type="InterPro" id="IPR012677">
    <property type="entry name" value="Nucleotide-bd_a/b_plait_sf"/>
</dbReference>
<evidence type="ECO:0000259" key="5">
    <source>
        <dbReference type="PROSITE" id="PS50102"/>
    </source>
</evidence>
<dbReference type="Proteomes" id="UP001158576">
    <property type="component" value="Chromosome PAR"/>
</dbReference>
<organism evidence="6 7">
    <name type="scientific">Oikopleura dioica</name>
    <name type="common">Tunicate</name>
    <dbReference type="NCBI Taxonomy" id="34765"/>
    <lineage>
        <taxon>Eukaryota</taxon>
        <taxon>Metazoa</taxon>
        <taxon>Chordata</taxon>
        <taxon>Tunicata</taxon>
        <taxon>Appendicularia</taxon>
        <taxon>Copelata</taxon>
        <taxon>Oikopleuridae</taxon>
        <taxon>Oikopleura</taxon>
    </lineage>
</organism>
<feature type="region of interest" description="Disordered" evidence="4">
    <location>
        <begin position="322"/>
        <end position="391"/>
    </location>
</feature>
<dbReference type="EMBL" id="OU015568">
    <property type="protein sequence ID" value="CAG5084068.1"/>
    <property type="molecule type" value="Genomic_DNA"/>
</dbReference>